<keyword evidence="1" id="KW-0808">Transferase</keyword>
<dbReference type="SUPFAM" id="SSF56104">
    <property type="entry name" value="SAICAR synthase-like"/>
    <property type="match status" value="1"/>
</dbReference>
<evidence type="ECO:0000256" key="1">
    <source>
        <dbReference type="PROSITE-ProRule" id="PRU00781"/>
    </source>
</evidence>
<feature type="domain" description="PIPK" evidence="3">
    <location>
        <begin position="1"/>
        <end position="190"/>
    </location>
</feature>
<keyword evidence="1" id="KW-0547">Nucleotide-binding</keyword>
<gene>
    <name evidence="4" type="primary">PIP5K1A_2</name>
    <name evidence="4" type="ORF">GOODEAATRI_015839</name>
</gene>
<evidence type="ECO:0000256" key="2">
    <source>
        <dbReference type="SAM" id="MobiDB-lite"/>
    </source>
</evidence>
<sequence>MHLKFDLKGSTYKRRASPKEREKAVPTFKDLDFMQDMPEGLILEGDKYNAVCKTIQRDCLLLQSFKIMDYSLLVGVHNIDQASREQDTEGDVDQTRPQVQKSLYSTAIEAIQAESGGVEPVDQTGGIPARNLKGERLLVYIGIIDILQSYRLVKKLEHSWKALVHDGDTVSVHRPSFYAERFQKFMCNVVFKKMQVKASPCKKRRANGPAKKPAGSGASLLTQTSVGYQYPALQQQSSTDTREDTERVTAMQSGRPDLLPQGLPPSSSAINTPGTPVFVFHSNTGFTSTTLTLSHSQDTLVREFGSETASRNQDSSTPRRAQLSFEESNTAEDTISLSDMASPES</sequence>
<reference evidence="4 5" key="1">
    <citation type="submission" date="2021-06" db="EMBL/GenBank/DDBJ databases">
        <authorList>
            <person name="Palmer J.M."/>
        </authorList>
    </citation>
    <scope>NUCLEOTIDE SEQUENCE [LARGE SCALE GENOMIC DNA]</scope>
    <source>
        <strain evidence="4 5">GA_2019</strain>
        <tissue evidence="4">Muscle</tissue>
    </source>
</reference>
<dbReference type="PANTHER" id="PTHR23086:SF54">
    <property type="entry name" value="PHOSPHATIDYLINOSITOL 4-PHOSPHATE 5-KINASE TYPE-1 ALPHA"/>
    <property type="match status" value="1"/>
</dbReference>
<feature type="compositionally biased region" description="Polar residues" evidence="2">
    <location>
        <begin position="307"/>
        <end position="345"/>
    </location>
</feature>
<evidence type="ECO:0000313" key="5">
    <source>
        <dbReference type="Proteomes" id="UP001476798"/>
    </source>
</evidence>
<keyword evidence="5" id="KW-1185">Reference proteome</keyword>
<feature type="region of interest" description="Disordered" evidence="2">
    <location>
        <begin position="231"/>
        <end position="270"/>
    </location>
</feature>
<protein>
    <submittedName>
        <fullName evidence="4">Phosphatidylinositol 4-phosphate 5-kinase type-1 alpha</fullName>
    </submittedName>
</protein>
<keyword evidence="1" id="KW-0067">ATP-binding</keyword>
<dbReference type="EMBL" id="JAHRIO010001191">
    <property type="protein sequence ID" value="MEQ2158772.1"/>
    <property type="molecule type" value="Genomic_DNA"/>
</dbReference>
<comment type="caution">
    <text evidence="4">The sequence shown here is derived from an EMBL/GenBank/DDBJ whole genome shotgun (WGS) entry which is preliminary data.</text>
</comment>
<dbReference type="PANTHER" id="PTHR23086">
    <property type="entry name" value="PHOSPHATIDYLINOSITOL-4-PHOSPHATE 5-KINASE"/>
    <property type="match status" value="1"/>
</dbReference>
<dbReference type="InterPro" id="IPR027483">
    <property type="entry name" value="PInositol-4-P-4/5-kinase_C_sf"/>
</dbReference>
<organism evidence="4 5">
    <name type="scientific">Goodea atripinnis</name>
    <dbReference type="NCBI Taxonomy" id="208336"/>
    <lineage>
        <taxon>Eukaryota</taxon>
        <taxon>Metazoa</taxon>
        <taxon>Chordata</taxon>
        <taxon>Craniata</taxon>
        <taxon>Vertebrata</taxon>
        <taxon>Euteleostomi</taxon>
        <taxon>Actinopterygii</taxon>
        <taxon>Neopterygii</taxon>
        <taxon>Teleostei</taxon>
        <taxon>Neoteleostei</taxon>
        <taxon>Acanthomorphata</taxon>
        <taxon>Ovalentaria</taxon>
        <taxon>Atherinomorphae</taxon>
        <taxon>Cyprinodontiformes</taxon>
        <taxon>Goodeidae</taxon>
        <taxon>Goodea</taxon>
    </lineage>
</organism>
<feature type="region of interest" description="Disordered" evidence="2">
    <location>
        <begin position="304"/>
        <end position="345"/>
    </location>
</feature>
<evidence type="ECO:0000313" key="4">
    <source>
        <dbReference type="EMBL" id="MEQ2158772.1"/>
    </source>
</evidence>
<dbReference type="Proteomes" id="UP001476798">
    <property type="component" value="Unassembled WGS sequence"/>
</dbReference>
<feature type="region of interest" description="Disordered" evidence="2">
    <location>
        <begin position="1"/>
        <end position="21"/>
    </location>
</feature>
<dbReference type="Gene3D" id="3.30.810.10">
    <property type="entry name" value="2-Layer Sandwich"/>
    <property type="match status" value="1"/>
</dbReference>
<dbReference type="InterPro" id="IPR023610">
    <property type="entry name" value="PInositol-4/5-P-5/4-kinase"/>
</dbReference>
<dbReference type="Pfam" id="PF01504">
    <property type="entry name" value="PIP5K"/>
    <property type="match status" value="1"/>
</dbReference>
<dbReference type="InterPro" id="IPR002498">
    <property type="entry name" value="PInositol-4-P-4/5-kinase_core"/>
</dbReference>
<accession>A0ABV0ML28</accession>
<keyword evidence="1" id="KW-0418">Kinase</keyword>
<evidence type="ECO:0000259" key="3">
    <source>
        <dbReference type="PROSITE" id="PS51455"/>
    </source>
</evidence>
<dbReference type="PROSITE" id="PS51455">
    <property type="entry name" value="PIPK"/>
    <property type="match status" value="1"/>
</dbReference>
<name>A0ABV0ML28_9TELE</name>
<dbReference type="SMART" id="SM00330">
    <property type="entry name" value="PIPKc"/>
    <property type="match status" value="1"/>
</dbReference>
<proteinExistence type="predicted"/>